<reference evidence="1 2" key="1">
    <citation type="submission" date="2023-08" db="EMBL/GenBank/DDBJ databases">
        <title>Pseudoalteromonas haloplanktis LL1 genome.</title>
        <authorList>
            <person name="Wu S."/>
        </authorList>
    </citation>
    <scope>NUCLEOTIDE SEQUENCE [LARGE SCALE GENOMIC DNA]</scope>
    <source>
        <strain evidence="1 2">LL1</strain>
    </source>
</reference>
<keyword evidence="2" id="KW-1185">Reference proteome</keyword>
<dbReference type="RefSeq" id="WP_309038348.1">
    <property type="nucleotide sequence ID" value="NZ_JAVIFY010000002.1"/>
</dbReference>
<dbReference type="EMBL" id="JAVIFY010000002">
    <property type="protein sequence ID" value="MDQ9090484.1"/>
    <property type="molecule type" value="Genomic_DNA"/>
</dbReference>
<proteinExistence type="predicted"/>
<sequence>MSACIAASLTEKEAQLLLTLIQQGACVNQPELEVFQQLGLWLFSEDKKTLIASKKLLRLRQSLNTDLDAVAAILATLAELQTVWANIVAAQLNDAAARNDVQALSEQITSLGGGASFVLSQTVLSQAQSSKSLGASLNPTEFTALENFVFGQGAEQSASYPKLLRVLATAAKLIDDSKKLISETNELSPIVQGDVTSHWLAQRLIELPLIMLANIKSYVKNGYHLNCLVQAPRADLNDKAIIEWLVANPWAYLLAQIVYTQDMWRSEQVSGGLALEVDSSQIRHFMSPNVIQVVVTTHTGYEVSCGSLAELILRVLDALEIHLLTPLKHPQQIGALNGAISPVIGYMISAKVWQFIEGSSQEIPQYKTHSGFARIPTSRLGTINFARPSKHITAAIREQAQSWANELVGLKI</sequence>
<name>A0ABU1B7F9_PSEHA</name>
<accession>A0ABU1B7F9</accession>
<dbReference type="Proteomes" id="UP001226574">
    <property type="component" value="Unassembled WGS sequence"/>
</dbReference>
<evidence type="ECO:0000313" key="2">
    <source>
        <dbReference type="Proteomes" id="UP001226574"/>
    </source>
</evidence>
<gene>
    <name evidence="1" type="ORF">RC083_02630</name>
</gene>
<evidence type="ECO:0000313" key="1">
    <source>
        <dbReference type="EMBL" id="MDQ9090484.1"/>
    </source>
</evidence>
<comment type="caution">
    <text evidence="1">The sequence shown here is derived from an EMBL/GenBank/DDBJ whole genome shotgun (WGS) entry which is preliminary data.</text>
</comment>
<protein>
    <submittedName>
        <fullName evidence="1">Uncharacterized protein</fullName>
    </submittedName>
</protein>
<organism evidence="1 2">
    <name type="scientific">Pseudoalteromonas haloplanktis</name>
    <name type="common">Alteromonas haloplanktis</name>
    <dbReference type="NCBI Taxonomy" id="228"/>
    <lineage>
        <taxon>Bacteria</taxon>
        <taxon>Pseudomonadati</taxon>
        <taxon>Pseudomonadota</taxon>
        <taxon>Gammaproteobacteria</taxon>
        <taxon>Alteromonadales</taxon>
        <taxon>Pseudoalteromonadaceae</taxon>
        <taxon>Pseudoalteromonas</taxon>
    </lineage>
</organism>